<evidence type="ECO:0000256" key="1">
    <source>
        <dbReference type="SAM" id="MobiDB-lite"/>
    </source>
</evidence>
<dbReference type="Proteomes" id="UP001189624">
    <property type="component" value="Chromosome 6"/>
</dbReference>
<accession>A0AA86T7E1</accession>
<reference evidence="2" key="1">
    <citation type="submission" date="2023-10" db="EMBL/GenBank/DDBJ databases">
        <authorList>
            <person name="Domelevo Entfellner J.-B."/>
        </authorList>
    </citation>
    <scope>NUCLEOTIDE SEQUENCE</scope>
</reference>
<feature type="region of interest" description="Disordered" evidence="1">
    <location>
        <begin position="34"/>
        <end position="76"/>
    </location>
</feature>
<proteinExistence type="predicted"/>
<protein>
    <submittedName>
        <fullName evidence="2">Uncharacterized protein</fullName>
    </submittedName>
</protein>
<evidence type="ECO:0000313" key="3">
    <source>
        <dbReference type="Proteomes" id="UP001189624"/>
    </source>
</evidence>
<dbReference type="Gramene" id="rna-AYBTSS11_LOCUS20605">
    <property type="protein sequence ID" value="CAJ1964986.1"/>
    <property type="gene ID" value="gene-AYBTSS11_LOCUS20605"/>
</dbReference>
<gene>
    <name evidence="2" type="ORF">AYBTSS11_LOCUS20605</name>
</gene>
<organism evidence="2 3">
    <name type="scientific">Sphenostylis stenocarpa</name>
    <dbReference type="NCBI Taxonomy" id="92480"/>
    <lineage>
        <taxon>Eukaryota</taxon>
        <taxon>Viridiplantae</taxon>
        <taxon>Streptophyta</taxon>
        <taxon>Embryophyta</taxon>
        <taxon>Tracheophyta</taxon>
        <taxon>Spermatophyta</taxon>
        <taxon>Magnoliopsida</taxon>
        <taxon>eudicotyledons</taxon>
        <taxon>Gunneridae</taxon>
        <taxon>Pentapetalae</taxon>
        <taxon>rosids</taxon>
        <taxon>fabids</taxon>
        <taxon>Fabales</taxon>
        <taxon>Fabaceae</taxon>
        <taxon>Papilionoideae</taxon>
        <taxon>50 kb inversion clade</taxon>
        <taxon>NPAAA clade</taxon>
        <taxon>indigoferoid/millettioid clade</taxon>
        <taxon>Phaseoleae</taxon>
        <taxon>Sphenostylis</taxon>
    </lineage>
</organism>
<feature type="compositionally biased region" description="Basic residues" evidence="1">
    <location>
        <begin position="43"/>
        <end position="65"/>
    </location>
</feature>
<name>A0AA86T7E1_9FABA</name>
<evidence type="ECO:0000313" key="2">
    <source>
        <dbReference type="EMBL" id="CAJ1964986.1"/>
    </source>
</evidence>
<dbReference type="AlphaFoldDB" id="A0AA86T7E1"/>
<dbReference type="EMBL" id="OY731403">
    <property type="protein sequence ID" value="CAJ1964986.1"/>
    <property type="molecule type" value="Genomic_DNA"/>
</dbReference>
<keyword evidence="3" id="KW-1185">Reference proteome</keyword>
<sequence>MDGHDTKKWTLVTTFPSRGNPLLASSTFRTCSSPSLPISNHSPTRKSHLPPHHKSISPKSPHHCTRASWQPPPPPITQPSLTFHPILFPFPLSSPALPSSPSKSPSPISTMGRLPSLELRTQLKPPCIACSLALTLLPSSQSPPVPRCHCDS</sequence>